<dbReference type="PANTHER" id="PTHR23022:SF135">
    <property type="entry name" value="SI:DKEY-77F5.3"/>
    <property type="match status" value="1"/>
</dbReference>
<evidence type="ECO:0000313" key="3">
    <source>
        <dbReference type="EMBL" id="CAF1422074.1"/>
    </source>
</evidence>
<dbReference type="AlphaFoldDB" id="A0A815MXL1"/>
<protein>
    <recommendedName>
        <fullName evidence="5">Transposase</fullName>
    </recommendedName>
</protein>
<dbReference type="GO" id="GO:0015074">
    <property type="term" value="P:DNA integration"/>
    <property type="evidence" value="ECO:0007669"/>
    <property type="project" value="InterPro"/>
</dbReference>
<sequence>MSTYHLPLHQRYEIIFLSEHNKGPRLGNKKVASLIRCDTKTVRYWRARWKETKDLSNETKSGRPRITTAEEDEMIITELEESDYPTSVSISHSLKRKKVEISSRSVRRRLKEAGYQYYAPLSKPLLTMQHKKRRLKWTKLMQRQDWDKVIFSDECTIRLVPVKQRRWQLKGHRTAFRSIKHSPKINVWACFARSGFGKIVSFKQNLTSKFFSEEIYEKALRQSARQLFGCDPDFELFEDNDPKHRSKQSKRWKREHGIKCLPWPACSPDINPTENLWNILKIRAAMEKPNNIPSLIRLIKREWNKLPLEFCNNLVQSMEKRIEALILAYGDCTMY</sequence>
<evidence type="ECO:0000259" key="1">
    <source>
        <dbReference type="Pfam" id="PF01498"/>
    </source>
</evidence>
<dbReference type="InterPro" id="IPR036397">
    <property type="entry name" value="RNaseH_sf"/>
</dbReference>
<comment type="caution">
    <text evidence="3">The sequence shown here is derived from an EMBL/GenBank/DDBJ whole genome shotgun (WGS) entry which is preliminary data.</text>
</comment>
<accession>A0A815MXL1</accession>
<dbReference type="Gene3D" id="3.30.420.10">
    <property type="entry name" value="Ribonuclease H-like superfamily/Ribonuclease H"/>
    <property type="match status" value="1"/>
</dbReference>
<evidence type="ECO:0008006" key="5">
    <source>
        <dbReference type="Google" id="ProtNLM"/>
    </source>
</evidence>
<proteinExistence type="predicted"/>
<evidence type="ECO:0000259" key="2">
    <source>
        <dbReference type="Pfam" id="PF13358"/>
    </source>
</evidence>
<dbReference type="Pfam" id="PF01498">
    <property type="entry name" value="HTH_Tnp_Tc3_2"/>
    <property type="match status" value="1"/>
</dbReference>
<dbReference type="OrthoDB" id="9996331at2759"/>
<dbReference type="InterPro" id="IPR052338">
    <property type="entry name" value="Transposase_5"/>
</dbReference>
<dbReference type="GO" id="GO:0006313">
    <property type="term" value="P:DNA transposition"/>
    <property type="evidence" value="ECO:0007669"/>
    <property type="project" value="InterPro"/>
</dbReference>
<dbReference type="InterPro" id="IPR047655">
    <property type="entry name" value="Transpos_IS630-like"/>
</dbReference>
<dbReference type="InterPro" id="IPR009057">
    <property type="entry name" value="Homeodomain-like_sf"/>
</dbReference>
<dbReference type="InterPro" id="IPR002492">
    <property type="entry name" value="Transposase_Tc1-like"/>
</dbReference>
<dbReference type="NCBIfam" id="NF033545">
    <property type="entry name" value="transpos_IS630"/>
    <property type="match status" value="1"/>
</dbReference>
<reference evidence="3" key="1">
    <citation type="submission" date="2021-02" db="EMBL/GenBank/DDBJ databases">
        <authorList>
            <person name="Nowell W R."/>
        </authorList>
    </citation>
    <scope>NUCLEOTIDE SEQUENCE</scope>
</reference>
<dbReference type="InterPro" id="IPR038717">
    <property type="entry name" value="Tc1-like_DDE_dom"/>
</dbReference>
<dbReference type="Pfam" id="PF13358">
    <property type="entry name" value="DDE_3"/>
    <property type="match status" value="1"/>
</dbReference>
<feature type="domain" description="Transposase Tc1-like" evidence="1">
    <location>
        <begin position="74"/>
        <end position="139"/>
    </location>
</feature>
<dbReference type="Proteomes" id="UP000663882">
    <property type="component" value="Unassembled WGS sequence"/>
</dbReference>
<evidence type="ECO:0000313" key="4">
    <source>
        <dbReference type="Proteomes" id="UP000663882"/>
    </source>
</evidence>
<gene>
    <name evidence="3" type="ORF">RFH988_LOCUS35617</name>
</gene>
<dbReference type="PANTHER" id="PTHR23022">
    <property type="entry name" value="TRANSPOSABLE ELEMENT-RELATED"/>
    <property type="match status" value="1"/>
</dbReference>
<feature type="domain" description="Tc1-like transposase DDE" evidence="2">
    <location>
        <begin position="149"/>
        <end position="286"/>
    </location>
</feature>
<organism evidence="3 4">
    <name type="scientific">Rotaria sordida</name>
    <dbReference type="NCBI Taxonomy" id="392033"/>
    <lineage>
        <taxon>Eukaryota</taxon>
        <taxon>Metazoa</taxon>
        <taxon>Spiralia</taxon>
        <taxon>Gnathifera</taxon>
        <taxon>Rotifera</taxon>
        <taxon>Eurotatoria</taxon>
        <taxon>Bdelloidea</taxon>
        <taxon>Philodinida</taxon>
        <taxon>Philodinidae</taxon>
        <taxon>Rotaria</taxon>
    </lineage>
</organism>
<dbReference type="EMBL" id="CAJNOO010005527">
    <property type="protein sequence ID" value="CAF1422074.1"/>
    <property type="molecule type" value="Genomic_DNA"/>
</dbReference>
<dbReference type="SUPFAM" id="SSF46689">
    <property type="entry name" value="Homeodomain-like"/>
    <property type="match status" value="1"/>
</dbReference>
<name>A0A815MXL1_9BILA</name>
<dbReference type="GO" id="GO:0003677">
    <property type="term" value="F:DNA binding"/>
    <property type="evidence" value="ECO:0007669"/>
    <property type="project" value="InterPro"/>
</dbReference>